<evidence type="ECO:0008006" key="13">
    <source>
        <dbReference type="Google" id="ProtNLM"/>
    </source>
</evidence>
<evidence type="ECO:0000256" key="10">
    <source>
        <dbReference type="ARBA" id="ARBA00038150"/>
    </source>
</evidence>
<evidence type="ECO:0000256" key="4">
    <source>
        <dbReference type="ARBA" id="ARBA00022679"/>
    </source>
</evidence>
<evidence type="ECO:0000256" key="1">
    <source>
        <dbReference type="ARBA" id="ARBA00004606"/>
    </source>
</evidence>
<evidence type="ECO:0000256" key="9">
    <source>
        <dbReference type="ARBA" id="ARBA00023180"/>
    </source>
</evidence>
<evidence type="ECO:0000256" key="7">
    <source>
        <dbReference type="ARBA" id="ARBA00022989"/>
    </source>
</evidence>
<keyword evidence="12" id="KW-1185">Reference proteome</keyword>
<name>A0ABP0FRX2_CLALP</name>
<comment type="caution">
    <text evidence="11">The sequence shown here is derived from an EMBL/GenBank/DDBJ whole genome shotgun (WGS) entry which is preliminary data.</text>
</comment>
<comment type="similarity">
    <text evidence="10">Belongs to the glycosyltransferase 14 family.</text>
</comment>
<keyword evidence="7" id="KW-1133">Transmembrane helix</keyword>
<dbReference type="EMBL" id="CAWYQH010000079">
    <property type="protein sequence ID" value="CAK8681202.1"/>
    <property type="molecule type" value="Genomic_DNA"/>
</dbReference>
<keyword evidence="6" id="KW-0735">Signal-anchor</keyword>
<protein>
    <recommendedName>
        <fullName evidence="13">Beta-1,3-galactosyl-O-glycosyl-glycoprotein beta-1,6-N-acetylglucosaminyltransferase 3-like</fullName>
    </recommendedName>
</protein>
<evidence type="ECO:0000256" key="2">
    <source>
        <dbReference type="ARBA" id="ARBA00004922"/>
    </source>
</evidence>
<keyword evidence="8" id="KW-0472">Membrane</keyword>
<comment type="pathway">
    <text evidence="2">Protein modification; protein glycosylation.</text>
</comment>
<accession>A0ABP0FRX2</accession>
<keyword evidence="4" id="KW-0808">Transferase</keyword>
<dbReference type="Pfam" id="PF02485">
    <property type="entry name" value="Branch"/>
    <property type="match status" value="1"/>
</dbReference>
<evidence type="ECO:0000256" key="8">
    <source>
        <dbReference type="ARBA" id="ARBA00023136"/>
    </source>
</evidence>
<evidence type="ECO:0000313" key="11">
    <source>
        <dbReference type="EMBL" id="CAK8681202.1"/>
    </source>
</evidence>
<dbReference type="InterPro" id="IPR003406">
    <property type="entry name" value="Glyco_trans_14"/>
</dbReference>
<sequence>MVMKRFACLLVVSAVVLYRIAWYYSWTYEQKTDHAYPLKVRSDLSRVKNTTRLTIKNDGLCLNLMNGTKHLNMTNKKTSDFTSDYDVKSLASKGCNHVIDMYDFEMDFKHITKEERDFPIAYSILAHQNAHQLMLLLSAIYAPQNVYCIHIDLKSTSMFEAVKEIASCFSNVFLATKREDVVYAGFSRLQADINCMKDLVNIPVTTNNWTYLINLCGQDFPLRTNLEITKQLKKLNGRNQIHGEANPVKFVRRTKYIHKVVNRTGKDGMVERIIIRTSQLKSPPPFNMIIRKNSAYNIYTRRFLRWVIFESEKAKALLEWSRDTLTPDEHYWLMLDALEEAPGRTGKMSGFTLSPYVSWNTHAHRICGGYWRHYSCVFGSNDLGRLVRQNKLFANKFDVTYDSLPVTCLRKWLDDRKFRTNEIWNPHRSPVSIN</sequence>
<reference evidence="11 12" key="1">
    <citation type="submission" date="2024-02" db="EMBL/GenBank/DDBJ databases">
        <authorList>
            <person name="Daric V."/>
            <person name="Darras S."/>
        </authorList>
    </citation>
    <scope>NUCLEOTIDE SEQUENCE [LARGE SCALE GENOMIC DNA]</scope>
</reference>
<dbReference type="Proteomes" id="UP001642483">
    <property type="component" value="Unassembled WGS sequence"/>
</dbReference>
<evidence type="ECO:0000256" key="6">
    <source>
        <dbReference type="ARBA" id="ARBA00022968"/>
    </source>
</evidence>
<organism evidence="11 12">
    <name type="scientific">Clavelina lepadiformis</name>
    <name type="common">Light-bulb sea squirt</name>
    <name type="synonym">Ascidia lepadiformis</name>
    <dbReference type="NCBI Taxonomy" id="159417"/>
    <lineage>
        <taxon>Eukaryota</taxon>
        <taxon>Metazoa</taxon>
        <taxon>Chordata</taxon>
        <taxon>Tunicata</taxon>
        <taxon>Ascidiacea</taxon>
        <taxon>Aplousobranchia</taxon>
        <taxon>Clavelinidae</taxon>
        <taxon>Clavelina</taxon>
    </lineage>
</organism>
<evidence type="ECO:0000313" key="12">
    <source>
        <dbReference type="Proteomes" id="UP001642483"/>
    </source>
</evidence>
<evidence type="ECO:0000256" key="3">
    <source>
        <dbReference type="ARBA" id="ARBA00022676"/>
    </source>
</evidence>
<gene>
    <name evidence="11" type="ORF">CVLEPA_LOCUS11428</name>
</gene>
<dbReference type="PANTHER" id="PTHR19297:SF185">
    <property type="entry name" value="BETA-1,3-GALACTOSYL-O-GLYCOSYL-GLYCOPROTEIN BETA-1,6-N-ACETYLGLUCOSAMINYLTRANSFERASE 3"/>
    <property type="match status" value="1"/>
</dbReference>
<keyword evidence="5" id="KW-0812">Transmembrane</keyword>
<keyword evidence="3" id="KW-0328">Glycosyltransferase</keyword>
<comment type="subcellular location">
    <subcellularLocation>
        <location evidence="1">Membrane</location>
        <topology evidence="1">Single-pass type II membrane protein</topology>
    </subcellularLocation>
</comment>
<evidence type="ECO:0000256" key="5">
    <source>
        <dbReference type="ARBA" id="ARBA00022692"/>
    </source>
</evidence>
<keyword evidence="9" id="KW-0325">Glycoprotein</keyword>
<dbReference type="PANTHER" id="PTHR19297">
    <property type="entry name" value="GLYCOSYLTRANSFERASE 14 FAMILY MEMBER"/>
    <property type="match status" value="1"/>
</dbReference>
<proteinExistence type="inferred from homology"/>